<dbReference type="EMBL" id="CP011307">
    <property type="protein sequence ID" value="ALP94919.1"/>
    <property type="molecule type" value="Genomic_DNA"/>
</dbReference>
<evidence type="ECO:0000256" key="1">
    <source>
        <dbReference type="SAM" id="Phobius"/>
    </source>
</evidence>
<sequence>MIHSLFRRPARLHELSFFLMTRGLFLTYALLLAAVALLLAGQDPWLAGWYARYLQSMACVLFGVSLIGPLLLEDVLRRTL</sequence>
<proteinExistence type="predicted"/>
<name>A0A0S2W6Z2_9FIRM</name>
<evidence type="ECO:0000313" key="3">
    <source>
        <dbReference type="EMBL" id="PVY54608.1"/>
    </source>
</evidence>
<protein>
    <submittedName>
        <fullName evidence="2">Uncharacterized protein</fullName>
    </submittedName>
</protein>
<evidence type="ECO:0000313" key="2">
    <source>
        <dbReference type="EMBL" id="ALP94919.1"/>
    </source>
</evidence>
<dbReference type="KEGG" id="ibu:IB211_02528"/>
<keyword evidence="1" id="KW-0812">Transmembrane</keyword>
<evidence type="ECO:0000313" key="4">
    <source>
        <dbReference type="Proteomes" id="UP000064844"/>
    </source>
</evidence>
<keyword evidence="4" id="KW-1185">Reference proteome</keyword>
<accession>A0A0S2W6Z2</accession>
<dbReference type="RefSeq" id="WP_058118229.1">
    <property type="nucleotide sequence ID" value="NZ_CALICV010000063.1"/>
</dbReference>
<gene>
    <name evidence="3" type="ORF">C7373_10522</name>
    <name evidence="2" type="ORF">IB211_02528</name>
</gene>
<dbReference type="EMBL" id="QEKK01000005">
    <property type="protein sequence ID" value="PVY54608.1"/>
    <property type="molecule type" value="Genomic_DNA"/>
</dbReference>
<keyword evidence="1" id="KW-1133">Transmembrane helix</keyword>
<dbReference type="AlphaFoldDB" id="A0A0S2W6Z2"/>
<reference evidence="3 5" key="3">
    <citation type="submission" date="2018-04" db="EMBL/GenBank/DDBJ databases">
        <title>Genomic Encyclopedia of Type Strains, Phase IV (KMG-IV): sequencing the most valuable type-strain genomes for metagenomic binning, comparative biology and taxonomic classification.</title>
        <authorList>
            <person name="Goeker M."/>
        </authorList>
    </citation>
    <scope>NUCLEOTIDE SEQUENCE [LARGE SCALE GENOMIC DNA]</scope>
    <source>
        <strain evidence="3 5">DSM 26588</strain>
    </source>
</reference>
<evidence type="ECO:0000313" key="5">
    <source>
        <dbReference type="Proteomes" id="UP000245778"/>
    </source>
</evidence>
<feature type="transmembrane region" description="Helical" evidence="1">
    <location>
        <begin position="50"/>
        <end position="72"/>
    </location>
</feature>
<dbReference type="Proteomes" id="UP000064844">
    <property type="component" value="Chromosome"/>
</dbReference>
<reference evidence="4" key="2">
    <citation type="submission" date="2015-04" db="EMBL/GenBank/DDBJ databases">
        <title>A butyrogenic pathway from the amino acid lysine in a human gut commensal.</title>
        <authorList>
            <person name="de Vos W.M."/>
            <person name="Bui N.T.P."/>
            <person name="Plugge C.M."/>
            <person name="Ritari J."/>
        </authorList>
    </citation>
    <scope>NUCLEOTIDE SEQUENCE [LARGE SCALE GENOMIC DNA]</scope>
    <source>
        <strain evidence="4">AF211</strain>
    </source>
</reference>
<dbReference type="GeneID" id="93230021"/>
<dbReference type="Proteomes" id="UP000245778">
    <property type="component" value="Unassembled WGS sequence"/>
</dbReference>
<dbReference type="STRING" id="1297617.IB211_02528"/>
<organism evidence="2 4">
    <name type="scientific">Intestinimonas butyriciproducens</name>
    <dbReference type="NCBI Taxonomy" id="1297617"/>
    <lineage>
        <taxon>Bacteria</taxon>
        <taxon>Bacillati</taxon>
        <taxon>Bacillota</taxon>
        <taxon>Clostridia</taxon>
        <taxon>Eubacteriales</taxon>
        <taxon>Intestinimonas</taxon>
    </lineage>
</organism>
<keyword evidence="1" id="KW-0472">Membrane</keyword>
<reference evidence="2 4" key="1">
    <citation type="journal article" date="2015" name="Nat. Commun.">
        <title>Production of butyrate from lysine and the Amadori product fructoselysine by a human gut commensal.</title>
        <authorList>
            <person name="Bui T.P."/>
            <person name="Ritari J."/>
            <person name="Boeren S."/>
            <person name="de Waard P."/>
            <person name="Plugge C.M."/>
            <person name="de Vos W.M."/>
        </authorList>
    </citation>
    <scope>NUCLEOTIDE SEQUENCE [LARGE SCALE GENOMIC DNA]</scope>
    <source>
        <strain evidence="2 4">AF211</strain>
    </source>
</reference>